<dbReference type="RefSeq" id="WP_345357053.1">
    <property type="nucleotide sequence ID" value="NZ_BAABII010000003.1"/>
</dbReference>
<dbReference type="EMBL" id="JBGEHV010000056">
    <property type="protein sequence ID" value="MEY8042437.1"/>
    <property type="molecule type" value="Genomic_DNA"/>
</dbReference>
<evidence type="ECO:0000313" key="2">
    <source>
        <dbReference type="Proteomes" id="UP001564626"/>
    </source>
</evidence>
<comment type="caution">
    <text evidence="1">The sequence shown here is derived from an EMBL/GenBank/DDBJ whole genome shotgun (WGS) entry which is preliminary data.</text>
</comment>
<sequence length="290" mass="33787">MKDYVSIASPVIALVALLYSRYSTRIARQSLGLSRKTAQVSYEEVASSRKPAASLFLDEIEYRRSDLETMRKVEARRHQAEFDVDGLEVVIRGRLVNNLDQEILLTCRDHPHSGRSIWFSLKNESVFYVEGEEVRLADAVLPAGKEATFMWVDRRPKQDWINIYKLQNRNTWGDRELEIPRLSWYEVMRTLVRRERLHQARQGKIDRSGFDLICEPRTTERVATVWFAEVVSVPVEITGRDENERITFGERIETVSGPLDDKTVYYRARFDSTLALVDVPKMRYLIGRQI</sequence>
<reference evidence="1 2" key="1">
    <citation type="submission" date="2024-08" db="EMBL/GenBank/DDBJ databases">
        <title>Genome mining of Saccharopolyspora cebuensis PGLac3 from Nigerian medicinal plant.</title>
        <authorList>
            <person name="Ezeobiora C.E."/>
            <person name="Igbokwe N.H."/>
            <person name="Amin D.H."/>
            <person name="Mendie U.E."/>
        </authorList>
    </citation>
    <scope>NUCLEOTIDE SEQUENCE [LARGE SCALE GENOMIC DNA]</scope>
    <source>
        <strain evidence="1 2">PGLac3</strain>
    </source>
</reference>
<proteinExistence type="predicted"/>
<gene>
    <name evidence="1" type="ORF">AB8O55_23770</name>
</gene>
<evidence type="ECO:0000313" key="1">
    <source>
        <dbReference type="EMBL" id="MEY8042437.1"/>
    </source>
</evidence>
<keyword evidence="2" id="KW-1185">Reference proteome</keyword>
<name>A0ABV4CMW4_9PSEU</name>
<protein>
    <submittedName>
        <fullName evidence="1">Uncharacterized protein</fullName>
    </submittedName>
</protein>
<accession>A0ABV4CMW4</accession>
<organism evidence="1 2">
    <name type="scientific">Saccharopolyspora cebuensis</name>
    <dbReference type="NCBI Taxonomy" id="418759"/>
    <lineage>
        <taxon>Bacteria</taxon>
        <taxon>Bacillati</taxon>
        <taxon>Actinomycetota</taxon>
        <taxon>Actinomycetes</taxon>
        <taxon>Pseudonocardiales</taxon>
        <taxon>Pseudonocardiaceae</taxon>
        <taxon>Saccharopolyspora</taxon>
    </lineage>
</organism>
<dbReference type="Proteomes" id="UP001564626">
    <property type="component" value="Unassembled WGS sequence"/>
</dbReference>